<dbReference type="Pfam" id="PF26462">
    <property type="entry name" value="WH_Halo_primase"/>
    <property type="match status" value="1"/>
</dbReference>
<protein>
    <recommendedName>
        <fullName evidence="1">Primase-associated winged helix domain-containing protein</fullName>
    </recommendedName>
</protein>
<evidence type="ECO:0000259" key="1">
    <source>
        <dbReference type="Pfam" id="PF26462"/>
    </source>
</evidence>
<sequence>MTDWISSPSSLAKTLADHESHLAVTIDRDGRVSTYRTEPAGTGAEQIGVREIEDLFELPCMANMEERLHEKKPPSAICWFVFSLSWR</sequence>
<dbReference type="InterPro" id="IPR058990">
    <property type="entry name" value="WH_Primase-assoc"/>
</dbReference>
<accession>A0ABU2G4L0</accession>
<keyword evidence="3" id="KW-1185">Reference proteome</keyword>
<dbReference type="Proteomes" id="UP001254813">
    <property type="component" value="Unassembled WGS sequence"/>
</dbReference>
<feature type="domain" description="Primase-associated winged helix" evidence="1">
    <location>
        <begin position="2"/>
        <end position="36"/>
    </location>
</feature>
<evidence type="ECO:0000313" key="2">
    <source>
        <dbReference type="EMBL" id="MDS0295737.1"/>
    </source>
</evidence>
<comment type="caution">
    <text evidence="2">The sequence shown here is derived from an EMBL/GenBank/DDBJ whole genome shotgun (WGS) entry which is preliminary data.</text>
</comment>
<organism evidence="2 3">
    <name type="scientific">Halogeometricum luteum</name>
    <dbReference type="NCBI Taxonomy" id="2950537"/>
    <lineage>
        <taxon>Archaea</taxon>
        <taxon>Methanobacteriati</taxon>
        <taxon>Methanobacteriota</taxon>
        <taxon>Stenosarchaea group</taxon>
        <taxon>Halobacteria</taxon>
        <taxon>Halobacteriales</taxon>
        <taxon>Haloferacaceae</taxon>
        <taxon>Halogeometricum</taxon>
    </lineage>
</organism>
<reference evidence="2 3" key="1">
    <citation type="submission" date="2022-06" db="EMBL/GenBank/DDBJ databases">
        <title>Halogeometricum sp. a new haloarchaeum isolate from saline soil.</title>
        <authorList>
            <person name="Strakova D."/>
            <person name="Galisteo C."/>
            <person name="Sanchez-Porro C."/>
            <person name="Ventosa A."/>
        </authorList>
    </citation>
    <scope>NUCLEOTIDE SEQUENCE [LARGE SCALE GENOMIC DNA]</scope>
    <source>
        <strain evidence="3">S3BR25-2</strain>
    </source>
</reference>
<proteinExistence type="predicted"/>
<dbReference type="EMBL" id="JAMQOQ010000004">
    <property type="protein sequence ID" value="MDS0295737.1"/>
    <property type="molecule type" value="Genomic_DNA"/>
</dbReference>
<gene>
    <name evidence="2" type="ORF">NDI79_16305</name>
</gene>
<evidence type="ECO:0000313" key="3">
    <source>
        <dbReference type="Proteomes" id="UP001254813"/>
    </source>
</evidence>
<name>A0ABU2G4L0_9EURY</name>